<name>A0A0J9XTD6_BRUMA</name>
<protein>
    <submittedName>
        <fullName evidence="1">Bm14182</fullName>
    </submittedName>
</protein>
<dbReference type="AlphaFoldDB" id="A0A0J9XTD6"/>
<evidence type="ECO:0000313" key="1">
    <source>
        <dbReference type="EMBL" id="CDP94721.1"/>
    </source>
</evidence>
<gene>
    <name evidence="1" type="ORF">Bm14182</name>
    <name evidence="1" type="ORF">BM_Bm14182</name>
</gene>
<organism evidence="1">
    <name type="scientific">Brugia malayi</name>
    <name type="common">Filarial nematode worm</name>
    <dbReference type="NCBI Taxonomy" id="6279"/>
    <lineage>
        <taxon>Eukaryota</taxon>
        <taxon>Metazoa</taxon>
        <taxon>Ecdysozoa</taxon>
        <taxon>Nematoda</taxon>
        <taxon>Chromadorea</taxon>
        <taxon>Rhabditida</taxon>
        <taxon>Spirurina</taxon>
        <taxon>Spiruromorpha</taxon>
        <taxon>Filarioidea</taxon>
        <taxon>Onchocercidae</taxon>
        <taxon>Brugia</taxon>
    </lineage>
</organism>
<proteinExistence type="predicted"/>
<reference evidence="1" key="1">
    <citation type="journal article" date="2007" name="Science">
        <title>Draft genome of the filarial nematode parasite Brugia malayi.</title>
        <authorList>
            <person name="Ghedin E."/>
            <person name="Wang S."/>
            <person name="Spiro D."/>
            <person name="Caler E."/>
            <person name="Zhao Q."/>
            <person name="Crabtree J."/>
            <person name="Allen J.E."/>
            <person name="Delcher A.L."/>
            <person name="Guiliano D.B."/>
            <person name="Miranda-Saavedra D."/>
            <person name="Angiuoli S.V."/>
            <person name="Creasy T."/>
            <person name="Amedeo P."/>
            <person name="Haas B."/>
            <person name="El-Sayed N.M."/>
            <person name="Wortman J.R."/>
            <person name="Feldblyum T."/>
            <person name="Tallon L."/>
            <person name="Schatz M."/>
            <person name="Shumway M."/>
            <person name="Koo H."/>
            <person name="Salzberg S.L."/>
            <person name="Schobel S."/>
            <person name="Pertea M."/>
            <person name="Pop M."/>
            <person name="White O."/>
            <person name="Barton G.J."/>
            <person name="Carlow C.K."/>
            <person name="Crawford M.J."/>
            <person name="Daub J."/>
            <person name="Dimmic M.W."/>
            <person name="Estes C.F."/>
            <person name="Foster J.M."/>
            <person name="Ganatra M."/>
            <person name="Gregory W.F."/>
            <person name="Johnson N.M."/>
            <person name="Jin J."/>
            <person name="Komuniecki R."/>
            <person name="Korf I."/>
            <person name="Kumar S."/>
            <person name="Laney S."/>
            <person name="Li B.W."/>
            <person name="Li W."/>
            <person name="Lindblom T.H."/>
            <person name="Lustigman S."/>
            <person name="Ma D."/>
            <person name="Maina C.V."/>
            <person name="Martin D.M."/>
            <person name="McCarter J.P."/>
            <person name="McReynolds L."/>
            <person name="Mitreva M."/>
            <person name="Nutman T.B."/>
            <person name="Parkinson J."/>
            <person name="Peregrin-Alvarez J.M."/>
            <person name="Poole C."/>
            <person name="Ren Q."/>
            <person name="Saunders L."/>
            <person name="Sluder A.E."/>
            <person name="Smith K."/>
            <person name="Stanke M."/>
            <person name="Unnasch T.R."/>
            <person name="Ware J."/>
            <person name="Wei A.D."/>
            <person name="Weil G."/>
            <person name="Williams D.J."/>
            <person name="Zhang Y."/>
            <person name="Williams S.A."/>
            <person name="Fraser-Liggett C."/>
            <person name="Slatko B."/>
            <person name="Blaxter M.L."/>
            <person name="Scott A.L."/>
        </authorList>
    </citation>
    <scope>NUCLEOTIDE SEQUENCE</scope>
    <source>
        <strain evidence="1">FR3</strain>
    </source>
</reference>
<sequence>MFAHSSCLPSLEIRVVKRRRFKIAAVVFYTTSRAVD</sequence>
<accession>A0A0J9XTD6</accession>
<reference evidence="1" key="2">
    <citation type="submission" date="2012-12" db="EMBL/GenBank/DDBJ databases">
        <authorList>
            <person name="Gao Y.W."/>
            <person name="Fan S.T."/>
            <person name="Sun H.T."/>
            <person name="Wang Z."/>
            <person name="Gao X.L."/>
            <person name="Li Y.G."/>
            <person name="Wang T.C."/>
            <person name="Zhang K."/>
            <person name="Xu W.W."/>
            <person name="Yu Z.J."/>
            <person name="Xia X.Z."/>
        </authorList>
    </citation>
    <scope>NUCLEOTIDE SEQUENCE</scope>
    <source>
        <strain evidence="1">FR3</strain>
    </source>
</reference>
<dbReference type="EMBL" id="LN856931">
    <property type="protein sequence ID" value="CDP94721.1"/>
    <property type="molecule type" value="Genomic_DNA"/>
</dbReference>